<dbReference type="EMBL" id="QCYY01002734">
    <property type="protein sequence ID" value="ROT67983.1"/>
    <property type="molecule type" value="Genomic_DNA"/>
</dbReference>
<dbReference type="Proteomes" id="UP000283509">
    <property type="component" value="Unassembled WGS sequence"/>
</dbReference>
<dbReference type="AlphaFoldDB" id="A0A3R7M5W6"/>
<proteinExistence type="predicted"/>
<organism evidence="2 3">
    <name type="scientific">Penaeus vannamei</name>
    <name type="common">Whiteleg shrimp</name>
    <name type="synonym">Litopenaeus vannamei</name>
    <dbReference type="NCBI Taxonomy" id="6689"/>
    <lineage>
        <taxon>Eukaryota</taxon>
        <taxon>Metazoa</taxon>
        <taxon>Ecdysozoa</taxon>
        <taxon>Arthropoda</taxon>
        <taxon>Crustacea</taxon>
        <taxon>Multicrustacea</taxon>
        <taxon>Malacostraca</taxon>
        <taxon>Eumalacostraca</taxon>
        <taxon>Eucarida</taxon>
        <taxon>Decapoda</taxon>
        <taxon>Dendrobranchiata</taxon>
        <taxon>Penaeoidea</taxon>
        <taxon>Penaeidae</taxon>
        <taxon>Penaeus</taxon>
    </lineage>
</organism>
<feature type="region of interest" description="Disordered" evidence="1">
    <location>
        <begin position="345"/>
        <end position="378"/>
    </location>
</feature>
<feature type="region of interest" description="Disordered" evidence="1">
    <location>
        <begin position="167"/>
        <end position="310"/>
    </location>
</feature>
<reference evidence="2 3" key="2">
    <citation type="submission" date="2019-01" db="EMBL/GenBank/DDBJ databases">
        <title>The decoding of complex shrimp genome reveals the adaptation for benthos swimmer, frequently molting mechanism and breeding impact on genome.</title>
        <authorList>
            <person name="Sun Y."/>
            <person name="Gao Y."/>
            <person name="Yu Y."/>
        </authorList>
    </citation>
    <scope>NUCLEOTIDE SEQUENCE [LARGE SCALE GENOMIC DNA]</scope>
    <source>
        <tissue evidence="2">Muscle</tissue>
    </source>
</reference>
<feature type="compositionally biased region" description="Polar residues" evidence="1">
    <location>
        <begin position="247"/>
        <end position="270"/>
    </location>
</feature>
<feature type="compositionally biased region" description="Basic and acidic residues" evidence="1">
    <location>
        <begin position="92"/>
        <end position="113"/>
    </location>
</feature>
<feature type="region of interest" description="Disordered" evidence="1">
    <location>
        <begin position="92"/>
        <end position="146"/>
    </location>
</feature>
<feature type="compositionally biased region" description="Basic and acidic residues" evidence="1">
    <location>
        <begin position="50"/>
        <end position="63"/>
    </location>
</feature>
<keyword evidence="3" id="KW-1185">Reference proteome</keyword>
<evidence type="ECO:0000313" key="2">
    <source>
        <dbReference type="EMBL" id="ROT67983.1"/>
    </source>
</evidence>
<sequence length="378" mass="41887">MATNIDELLREAEETDFALPPQDELLTLLETLRDFEQEAEKKLKDIRITHCDKDETKEAKNEERDEEETCETNFNGGDSAAELTLAEVRRELMSLKSEGQEDGNKESRKERNVAVKTKRQNKENGSPDPEDTGVSSDIKDRSSCQPSKVKFDMDAFNDELANLLAISGRAVEPHQARRATARDTPKDVPATPPSTPSHADRPLPGQTQEPAPPPPQLMGPPPQKPPRAREQPPPKPPRTFLAASDNLKLQTMPLSKSTSDLARPGTSSGPHTPREGDRTASPVTGDDSDSDHRTKTNGKKENAFFPSLMGKKVKERITTIGRRKAKRSKSLLISDPMDFRVLYNGMLPNHRDNDKEQISVSDSNDSSEEVPQSGKIKA</sequence>
<feature type="compositionally biased region" description="Basic and acidic residues" evidence="1">
    <location>
        <begin position="290"/>
        <end position="302"/>
    </location>
</feature>
<reference evidence="2 3" key="1">
    <citation type="submission" date="2018-04" db="EMBL/GenBank/DDBJ databases">
        <authorList>
            <person name="Zhang X."/>
            <person name="Yuan J."/>
            <person name="Li F."/>
            <person name="Xiang J."/>
        </authorList>
    </citation>
    <scope>NUCLEOTIDE SEQUENCE [LARGE SCALE GENOMIC DNA]</scope>
    <source>
        <tissue evidence="2">Muscle</tissue>
    </source>
</reference>
<evidence type="ECO:0000313" key="3">
    <source>
        <dbReference type="Proteomes" id="UP000283509"/>
    </source>
</evidence>
<feature type="region of interest" description="Disordered" evidence="1">
    <location>
        <begin position="50"/>
        <end position="80"/>
    </location>
</feature>
<dbReference type="OrthoDB" id="6369084at2759"/>
<feature type="compositionally biased region" description="Pro residues" evidence="1">
    <location>
        <begin position="210"/>
        <end position="226"/>
    </location>
</feature>
<comment type="caution">
    <text evidence="2">The sequence shown here is derived from an EMBL/GenBank/DDBJ whole genome shotgun (WGS) entry which is preliminary data.</text>
</comment>
<accession>A0A3R7M5W6</accession>
<feature type="compositionally biased region" description="Basic and acidic residues" evidence="1">
    <location>
        <begin position="171"/>
        <end position="186"/>
    </location>
</feature>
<gene>
    <name evidence="2" type="ORF">C7M84_013911</name>
</gene>
<protein>
    <submittedName>
        <fullName evidence="2">Uncharacterized protein</fullName>
    </submittedName>
</protein>
<evidence type="ECO:0000256" key="1">
    <source>
        <dbReference type="SAM" id="MobiDB-lite"/>
    </source>
</evidence>
<name>A0A3R7M5W6_PENVA</name>